<dbReference type="Proteomes" id="UP000265520">
    <property type="component" value="Unassembled WGS sequence"/>
</dbReference>
<dbReference type="AlphaFoldDB" id="A0A392VVU0"/>
<reference evidence="1 2" key="1">
    <citation type="journal article" date="2018" name="Front. Plant Sci.">
        <title>Red Clover (Trifolium pratense) and Zigzag Clover (T. medium) - A Picture of Genomic Similarities and Differences.</title>
        <authorList>
            <person name="Dluhosova J."/>
            <person name="Istvanek J."/>
            <person name="Nedelnik J."/>
            <person name="Repkova J."/>
        </authorList>
    </citation>
    <scope>NUCLEOTIDE SEQUENCE [LARGE SCALE GENOMIC DNA]</scope>
    <source>
        <strain evidence="2">cv. 10/8</strain>
        <tissue evidence="1">Leaf</tissue>
    </source>
</reference>
<organism evidence="1 2">
    <name type="scientific">Trifolium medium</name>
    <dbReference type="NCBI Taxonomy" id="97028"/>
    <lineage>
        <taxon>Eukaryota</taxon>
        <taxon>Viridiplantae</taxon>
        <taxon>Streptophyta</taxon>
        <taxon>Embryophyta</taxon>
        <taxon>Tracheophyta</taxon>
        <taxon>Spermatophyta</taxon>
        <taxon>Magnoliopsida</taxon>
        <taxon>eudicotyledons</taxon>
        <taxon>Gunneridae</taxon>
        <taxon>Pentapetalae</taxon>
        <taxon>rosids</taxon>
        <taxon>fabids</taxon>
        <taxon>Fabales</taxon>
        <taxon>Fabaceae</taxon>
        <taxon>Papilionoideae</taxon>
        <taxon>50 kb inversion clade</taxon>
        <taxon>NPAAA clade</taxon>
        <taxon>Hologalegina</taxon>
        <taxon>IRL clade</taxon>
        <taxon>Trifolieae</taxon>
        <taxon>Trifolium</taxon>
    </lineage>
</organism>
<keyword evidence="2" id="KW-1185">Reference proteome</keyword>
<name>A0A392VVU0_9FABA</name>
<evidence type="ECO:0000313" key="1">
    <source>
        <dbReference type="EMBL" id="MCI90560.1"/>
    </source>
</evidence>
<evidence type="ECO:0000313" key="2">
    <source>
        <dbReference type="Proteomes" id="UP000265520"/>
    </source>
</evidence>
<sequence length="22" mass="2526">GDVARRSDQFTDLRYCSPVLAR</sequence>
<protein>
    <submittedName>
        <fullName evidence="1">Uncharacterized protein</fullName>
    </submittedName>
</protein>
<proteinExistence type="predicted"/>
<accession>A0A392VVU0</accession>
<feature type="non-terminal residue" evidence="1">
    <location>
        <position position="1"/>
    </location>
</feature>
<dbReference type="EMBL" id="LXQA011248140">
    <property type="protein sequence ID" value="MCI90560.1"/>
    <property type="molecule type" value="Genomic_DNA"/>
</dbReference>
<comment type="caution">
    <text evidence="1">The sequence shown here is derived from an EMBL/GenBank/DDBJ whole genome shotgun (WGS) entry which is preliminary data.</text>
</comment>